<evidence type="ECO:0000259" key="1">
    <source>
        <dbReference type="Pfam" id="PF13358"/>
    </source>
</evidence>
<dbReference type="OMA" id="EITTERC"/>
<reference evidence="2" key="2">
    <citation type="submission" date="2025-08" db="UniProtKB">
        <authorList>
            <consortium name="Ensembl"/>
        </authorList>
    </citation>
    <scope>IDENTIFICATION</scope>
</reference>
<organism evidence="2 3">
    <name type="scientific">Salarias fasciatus</name>
    <name type="common">Jewelled blenny</name>
    <name type="synonym">Blennius fasciatus</name>
    <dbReference type="NCBI Taxonomy" id="181472"/>
    <lineage>
        <taxon>Eukaryota</taxon>
        <taxon>Metazoa</taxon>
        <taxon>Chordata</taxon>
        <taxon>Craniata</taxon>
        <taxon>Vertebrata</taxon>
        <taxon>Euteleostomi</taxon>
        <taxon>Actinopterygii</taxon>
        <taxon>Neopterygii</taxon>
        <taxon>Teleostei</taxon>
        <taxon>Neoteleostei</taxon>
        <taxon>Acanthomorphata</taxon>
        <taxon>Ovalentaria</taxon>
        <taxon>Blenniimorphae</taxon>
        <taxon>Blenniiformes</taxon>
        <taxon>Blennioidei</taxon>
        <taxon>Blenniidae</taxon>
        <taxon>Salariinae</taxon>
        <taxon>Salarias</taxon>
    </lineage>
</organism>
<dbReference type="Proteomes" id="UP000472267">
    <property type="component" value="Chromosome 3"/>
</dbReference>
<accession>A0A672HJ18</accession>
<proteinExistence type="predicted"/>
<dbReference type="Gene3D" id="3.30.420.10">
    <property type="entry name" value="Ribonuclease H-like superfamily/Ribonuclease H"/>
    <property type="match status" value="1"/>
</dbReference>
<dbReference type="GO" id="GO:0003676">
    <property type="term" value="F:nucleic acid binding"/>
    <property type="evidence" value="ECO:0007669"/>
    <property type="project" value="InterPro"/>
</dbReference>
<sequence>HKHQEKQLKAIRLKNRKCTRQMKKKWEEAGVNVSFLGERRIQSMPWPANSPDLNPIENLWWKLKKMVRSKAPTCKDDLATAIKDSWPQIDEEYCLSLIKSSEPQRLQVVRKVKGGATKYW</sequence>
<dbReference type="InParanoid" id="A0A672HJ18"/>
<dbReference type="Pfam" id="PF13358">
    <property type="entry name" value="DDE_3"/>
    <property type="match status" value="1"/>
</dbReference>
<reference evidence="2" key="3">
    <citation type="submission" date="2025-09" db="UniProtKB">
        <authorList>
            <consortium name="Ensembl"/>
        </authorList>
    </citation>
    <scope>IDENTIFICATION</scope>
</reference>
<dbReference type="InterPro" id="IPR036397">
    <property type="entry name" value="RNaseH_sf"/>
</dbReference>
<feature type="domain" description="Tc1-like transposase DDE" evidence="1">
    <location>
        <begin position="38"/>
        <end position="78"/>
    </location>
</feature>
<dbReference type="AlphaFoldDB" id="A0A672HJ18"/>
<dbReference type="InterPro" id="IPR038717">
    <property type="entry name" value="Tc1-like_DDE_dom"/>
</dbReference>
<evidence type="ECO:0000313" key="3">
    <source>
        <dbReference type="Proteomes" id="UP000472267"/>
    </source>
</evidence>
<protein>
    <recommendedName>
        <fullName evidence="1">Tc1-like transposase DDE domain-containing protein</fullName>
    </recommendedName>
</protein>
<dbReference type="Ensembl" id="ENSSFAT00005030336.1">
    <property type="protein sequence ID" value="ENSSFAP00005029258.1"/>
    <property type="gene ID" value="ENSSFAG00005014892.1"/>
</dbReference>
<reference evidence="2" key="1">
    <citation type="submission" date="2019-06" db="EMBL/GenBank/DDBJ databases">
        <authorList>
            <consortium name="Wellcome Sanger Institute Data Sharing"/>
        </authorList>
    </citation>
    <scope>NUCLEOTIDE SEQUENCE [LARGE SCALE GENOMIC DNA]</scope>
</reference>
<keyword evidence="3" id="KW-1185">Reference proteome</keyword>
<name>A0A672HJ18_SALFA</name>
<evidence type="ECO:0000313" key="2">
    <source>
        <dbReference type="Ensembl" id="ENSSFAP00005029258.1"/>
    </source>
</evidence>